<keyword evidence="7" id="KW-0119">Carbohydrate metabolism</keyword>
<sequence length="733" mass="80609">MKNLSKSFLLFLGFAAFSVANAAPQYPFPQNKAYPYGNTFQSAVTDSIKSHFNVWKKAWYTEAGTFYAKYGGASENANKAMPSGTARIISPNSHAELSVSEGIAYGMLLMVYMSSTNEDHQSEFDKLWKYWKCYGKGLNGNGCSSWSGQGMEWQVDNYDGSIGSGTASDAEFDAAVALVMASKQWNNPTYLNEAKQLIAWIKSNDMNSDASIRPGSNWNDAFNPSYAAVAAFQLFYEITNDAFWQTAVDKATSEVQLCQNAKTGLMPDWCDWNTHQPTETNASVTSGYLGFYNDATRTPWRMAWGYAWYGISKAKTSNDKIVPWLDSASYGYAGMILPGYNVDGSSDNDVYVSSDFTGGLGLSMLSADDPKSYLEGLYYTLSNTKGKDSLRAQVGEEYFASTLNVLYMLLLTGNMPNFYNMTNYTDFVPNPANVQTPKQPIGVLQDTALQPTISGLAHWGVYSDDLGVTKMFPDSGSSGIFQQTDGKNIASMEMFIAPEPTYSTDPNLKYPFAGIACSFDSEQSYHDLSDLANVRITYRSKGVIRFALLDQETLNQDKEGGEPGYFLQPTDDEWRTIDIDITANANNDFNTLTYPAWTNLNGVISASDVLKAVRGIKFDVKMQKAGYASFDLAEIALQDRNGNVVKALSGQNAIPKTEALTKALLRQSGNIVHFNAVGNNAKLSVYNLNGTLLSTRMLNGSGEIALDELAPARGLYVLRLSTAKTLQFLKIQK</sequence>
<comment type="catalytic activity">
    <reaction evidence="1">
        <text>Endohydrolysis of (1-&gt;4)-beta-D-glucosidic linkages in cellulose, lichenin and cereal beta-D-glucans.</text>
        <dbReference type="EC" id="3.2.1.4"/>
    </reaction>
</comment>
<keyword evidence="5" id="KW-0136">Cellulose degradation</keyword>
<evidence type="ECO:0000256" key="4">
    <source>
        <dbReference type="ARBA" id="ARBA00022801"/>
    </source>
</evidence>
<keyword evidence="7" id="KW-0624">Polysaccharide degradation</keyword>
<name>A0A1M6RW72_9BACT</name>
<protein>
    <recommendedName>
        <fullName evidence="3">cellulase</fullName>
        <ecNumber evidence="3">3.2.1.4</ecNumber>
    </recommendedName>
</protein>
<feature type="signal peptide" evidence="8">
    <location>
        <begin position="1"/>
        <end position="22"/>
    </location>
</feature>
<evidence type="ECO:0000256" key="1">
    <source>
        <dbReference type="ARBA" id="ARBA00000966"/>
    </source>
</evidence>
<keyword evidence="8" id="KW-0732">Signal</keyword>
<proteinExistence type="inferred from homology"/>
<dbReference type="InterPro" id="IPR008928">
    <property type="entry name" value="6-hairpin_glycosidase_sf"/>
</dbReference>
<dbReference type="PRINTS" id="PR00735">
    <property type="entry name" value="GLHYDRLASE8"/>
</dbReference>
<keyword evidence="6" id="KW-0326">Glycosidase</keyword>
<dbReference type="Gene3D" id="1.50.10.10">
    <property type="match status" value="1"/>
</dbReference>
<reference evidence="10" key="1">
    <citation type="submission" date="2016-11" db="EMBL/GenBank/DDBJ databases">
        <authorList>
            <person name="Varghese N."/>
            <person name="Submissions S."/>
        </authorList>
    </citation>
    <scope>NUCLEOTIDE SEQUENCE [LARGE SCALE GENOMIC DNA]</scope>
    <source>
        <strain evidence="10">UWOS</strain>
    </source>
</reference>
<evidence type="ECO:0000313" key="9">
    <source>
        <dbReference type="EMBL" id="SHK36598.1"/>
    </source>
</evidence>
<dbReference type="SUPFAM" id="SSF48208">
    <property type="entry name" value="Six-hairpin glycosidases"/>
    <property type="match status" value="1"/>
</dbReference>
<feature type="chain" id="PRO_5012816444" description="cellulase" evidence="8">
    <location>
        <begin position="23"/>
        <end position="733"/>
    </location>
</feature>
<dbReference type="Pfam" id="PF01270">
    <property type="entry name" value="Glyco_hydro_8"/>
    <property type="match status" value="1"/>
</dbReference>
<dbReference type="RefSeq" id="WP_073302801.1">
    <property type="nucleotide sequence ID" value="NZ_FRAW01000004.1"/>
</dbReference>
<dbReference type="GO" id="GO:0008810">
    <property type="term" value="F:cellulase activity"/>
    <property type="evidence" value="ECO:0007669"/>
    <property type="project" value="UniProtKB-EC"/>
</dbReference>
<evidence type="ECO:0000256" key="3">
    <source>
        <dbReference type="ARBA" id="ARBA00012601"/>
    </source>
</evidence>
<dbReference type="EC" id="3.2.1.4" evidence="3"/>
<dbReference type="Proteomes" id="UP000184275">
    <property type="component" value="Unassembled WGS sequence"/>
</dbReference>
<evidence type="ECO:0000256" key="5">
    <source>
        <dbReference type="ARBA" id="ARBA00023001"/>
    </source>
</evidence>
<evidence type="ECO:0000256" key="6">
    <source>
        <dbReference type="ARBA" id="ARBA00023295"/>
    </source>
</evidence>
<dbReference type="AlphaFoldDB" id="A0A1M6RW72"/>
<dbReference type="InterPro" id="IPR026444">
    <property type="entry name" value="Secre_tail"/>
</dbReference>
<evidence type="ECO:0000256" key="8">
    <source>
        <dbReference type="SAM" id="SignalP"/>
    </source>
</evidence>
<accession>A0A1M6RW72</accession>
<evidence type="ECO:0000313" key="10">
    <source>
        <dbReference type="Proteomes" id="UP000184275"/>
    </source>
</evidence>
<evidence type="ECO:0000256" key="2">
    <source>
        <dbReference type="ARBA" id="ARBA00009209"/>
    </source>
</evidence>
<organism evidence="9 10">
    <name type="scientific">Fibrobacter intestinalis</name>
    <dbReference type="NCBI Taxonomy" id="28122"/>
    <lineage>
        <taxon>Bacteria</taxon>
        <taxon>Pseudomonadati</taxon>
        <taxon>Fibrobacterota</taxon>
        <taxon>Fibrobacteria</taxon>
        <taxon>Fibrobacterales</taxon>
        <taxon>Fibrobacteraceae</taxon>
        <taxon>Fibrobacter</taxon>
    </lineage>
</organism>
<dbReference type="GO" id="GO:0030245">
    <property type="term" value="P:cellulose catabolic process"/>
    <property type="evidence" value="ECO:0007669"/>
    <property type="project" value="UniProtKB-KW"/>
</dbReference>
<dbReference type="InterPro" id="IPR002037">
    <property type="entry name" value="Glyco_hydro_8"/>
</dbReference>
<comment type="similarity">
    <text evidence="2">Belongs to the glycosyl hydrolase 8 (cellulase D) family.</text>
</comment>
<keyword evidence="4" id="KW-0378">Hydrolase</keyword>
<dbReference type="NCBIfam" id="TIGR04183">
    <property type="entry name" value="Por_Secre_tail"/>
    <property type="match status" value="1"/>
</dbReference>
<keyword evidence="10" id="KW-1185">Reference proteome</keyword>
<dbReference type="InterPro" id="IPR012341">
    <property type="entry name" value="6hp_glycosidase-like_sf"/>
</dbReference>
<dbReference type="EMBL" id="FRAW01000004">
    <property type="protein sequence ID" value="SHK36598.1"/>
    <property type="molecule type" value="Genomic_DNA"/>
</dbReference>
<gene>
    <name evidence="9" type="ORF">SAMN05720469_104129</name>
</gene>
<evidence type="ECO:0000256" key="7">
    <source>
        <dbReference type="ARBA" id="ARBA00023326"/>
    </source>
</evidence>